<reference evidence="8" key="3">
    <citation type="submission" date="2015-06" db="UniProtKB">
        <authorList>
            <consortium name="EnsemblMetazoa"/>
        </authorList>
    </citation>
    <scope>IDENTIFICATION</scope>
</reference>
<dbReference type="SUPFAM" id="SSF81837">
    <property type="entry name" value="BEACH domain"/>
    <property type="match status" value="1"/>
</dbReference>
<dbReference type="HOGENOM" id="CLU_000218_5_0_1"/>
<evidence type="ECO:0000259" key="6">
    <source>
        <dbReference type="PROSITE" id="PS51783"/>
    </source>
</evidence>
<dbReference type="GO" id="GO:0016020">
    <property type="term" value="C:membrane"/>
    <property type="evidence" value="ECO:0007669"/>
    <property type="project" value="TreeGrafter"/>
</dbReference>
<dbReference type="InterPro" id="IPR015943">
    <property type="entry name" value="WD40/YVTN_repeat-like_dom_sf"/>
</dbReference>
<dbReference type="Pfam" id="PF02138">
    <property type="entry name" value="Beach"/>
    <property type="match status" value="1"/>
</dbReference>
<evidence type="ECO:0000256" key="1">
    <source>
        <dbReference type="ARBA" id="ARBA00022574"/>
    </source>
</evidence>
<feature type="domain" description="BEACH-type PH" evidence="6">
    <location>
        <begin position="1"/>
        <end position="73"/>
    </location>
</feature>
<dbReference type="FunFam" id="1.10.1540.10:FF:000001">
    <property type="entry name" value="neurobeachin isoform X1"/>
    <property type="match status" value="1"/>
</dbReference>
<evidence type="ECO:0000313" key="8">
    <source>
        <dbReference type="EnsemblMetazoa" id="CapteP227656"/>
    </source>
</evidence>
<accession>R7TQS0</accession>
<evidence type="ECO:0000313" key="7">
    <source>
        <dbReference type="EMBL" id="ELT95907.1"/>
    </source>
</evidence>
<dbReference type="Proteomes" id="UP000014760">
    <property type="component" value="Unassembled WGS sequence"/>
</dbReference>
<gene>
    <name evidence="7" type="ORF">CAPTEDRAFT_227656</name>
</gene>
<name>R7TQS0_CAPTE</name>
<keyword evidence="2" id="KW-0677">Repeat</keyword>
<dbReference type="InterPro" id="IPR046851">
    <property type="entry name" value="NBCH_WD40"/>
</dbReference>
<keyword evidence="9" id="KW-1185">Reference proteome</keyword>
<protein>
    <recommendedName>
        <fullName evidence="10">BEACH domain-containing protein</fullName>
    </recommendedName>
</protein>
<reference evidence="9" key="1">
    <citation type="submission" date="2012-12" db="EMBL/GenBank/DDBJ databases">
        <authorList>
            <person name="Hellsten U."/>
            <person name="Grimwood J."/>
            <person name="Chapman J.A."/>
            <person name="Shapiro H."/>
            <person name="Aerts A."/>
            <person name="Otillar R.P."/>
            <person name="Terry A.Y."/>
            <person name="Boore J.L."/>
            <person name="Simakov O."/>
            <person name="Marletaz F."/>
            <person name="Cho S.-J."/>
            <person name="Edsinger-Gonzales E."/>
            <person name="Havlak P."/>
            <person name="Kuo D.-H."/>
            <person name="Larsson T."/>
            <person name="Lv J."/>
            <person name="Arendt D."/>
            <person name="Savage R."/>
            <person name="Osoegawa K."/>
            <person name="de Jong P."/>
            <person name="Lindberg D.R."/>
            <person name="Seaver E.C."/>
            <person name="Weisblat D.A."/>
            <person name="Putnam N.H."/>
            <person name="Grigoriev I.V."/>
            <person name="Rokhsar D.S."/>
        </authorList>
    </citation>
    <scope>NUCLEOTIDE SEQUENCE</scope>
    <source>
        <strain evidence="9">I ESC-2004</strain>
    </source>
</reference>
<dbReference type="OMA" id="EAWESCQ"/>
<keyword evidence="1 3" id="KW-0853">WD repeat</keyword>
<dbReference type="SUPFAM" id="SSF50729">
    <property type="entry name" value="PH domain-like"/>
    <property type="match status" value="1"/>
</dbReference>
<dbReference type="GO" id="GO:0008104">
    <property type="term" value="P:intracellular protein localization"/>
    <property type="evidence" value="ECO:0007669"/>
    <property type="project" value="TreeGrafter"/>
</dbReference>
<dbReference type="PROSITE" id="PS50082">
    <property type="entry name" value="WD_REPEATS_2"/>
    <property type="match status" value="1"/>
</dbReference>
<dbReference type="PANTHER" id="PTHR13743:SF162">
    <property type="entry name" value="NEUROBEACHIN"/>
    <property type="match status" value="1"/>
</dbReference>
<feature type="region of interest" description="Disordered" evidence="4">
    <location>
        <begin position="444"/>
        <end position="465"/>
    </location>
</feature>
<reference evidence="7 9" key="2">
    <citation type="journal article" date="2013" name="Nature">
        <title>Insights into bilaterian evolution from three spiralian genomes.</title>
        <authorList>
            <person name="Simakov O."/>
            <person name="Marletaz F."/>
            <person name="Cho S.J."/>
            <person name="Edsinger-Gonzales E."/>
            <person name="Havlak P."/>
            <person name="Hellsten U."/>
            <person name="Kuo D.H."/>
            <person name="Larsson T."/>
            <person name="Lv J."/>
            <person name="Arendt D."/>
            <person name="Savage R."/>
            <person name="Osoegawa K."/>
            <person name="de Jong P."/>
            <person name="Grimwood J."/>
            <person name="Chapman J.A."/>
            <person name="Shapiro H."/>
            <person name="Aerts A."/>
            <person name="Otillar R.P."/>
            <person name="Terry A.Y."/>
            <person name="Boore J.L."/>
            <person name="Grigoriev I.V."/>
            <person name="Lindberg D.R."/>
            <person name="Seaver E.C."/>
            <person name="Weisblat D.A."/>
            <person name="Putnam N.H."/>
            <person name="Rokhsar D.S."/>
        </authorList>
    </citation>
    <scope>NUCLEOTIDE SEQUENCE</scope>
    <source>
        <strain evidence="7 9">I ESC-2004</strain>
    </source>
</reference>
<dbReference type="OrthoDB" id="26681at2759"/>
<dbReference type="InterPro" id="IPR000409">
    <property type="entry name" value="BEACH_dom"/>
</dbReference>
<evidence type="ECO:0000256" key="2">
    <source>
        <dbReference type="ARBA" id="ARBA00022737"/>
    </source>
</evidence>
<dbReference type="EnsemblMetazoa" id="CapteT227656">
    <property type="protein sequence ID" value="CapteP227656"/>
    <property type="gene ID" value="CapteG227656"/>
</dbReference>
<dbReference type="EMBL" id="AMQN01011586">
    <property type="status" value="NOT_ANNOTATED_CDS"/>
    <property type="molecule type" value="Genomic_DNA"/>
</dbReference>
<dbReference type="CDD" id="cd06071">
    <property type="entry name" value="Beach"/>
    <property type="match status" value="1"/>
</dbReference>
<dbReference type="GO" id="GO:0019901">
    <property type="term" value="F:protein kinase binding"/>
    <property type="evidence" value="ECO:0007669"/>
    <property type="project" value="TreeGrafter"/>
</dbReference>
<dbReference type="Pfam" id="PF20426">
    <property type="entry name" value="NBCH_WD40"/>
    <property type="match status" value="1"/>
</dbReference>
<organism evidence="7">
    <name type="scientific">Capitella teleta</name>
    <name type="common">Polychaete worm</name>
    <dbReference type="NCBI Taxonomy" id="283909"/>
    <lineage>
        <taxon>Eukaryota</taxon>
        <taxon>Metazoa</taxon>
        <taxon>Spiralia</taxon>
        <taxon>Lophotrochozoa</taxon>
        <taxon>Annelida</taxon>
        <taxon>Polychaeta</taxon>
        <taxon>Sedentaria</taxon>
        <taxon>Scolecida</taxon>
        <taxon>Capitellidae</taxon>
        <taxon>Capitella</taxon>
    </lineage>
</organism>
<evidence type="ECO:0000256" key="4">
    <source>
        <dbReference type="SAM" id="MobiDB-lite"/>
    </source>
</evidence>
<feature type="repeat" description="WD" evidence="3">
    <location>
        <begin position="678"/>
        <end position="719"/>
    </location>
</feature>
<evidence type="ECO:0000259" key="5">
    <source>
        <dbReference type="PROSITE" id="PS50197"/>
    </source>
</evidence>
<feature type="domain" description="BEACH" evidence="5">
    <location>
        <begin position="92"/>
        <end position="381"/>
    </location>
</feature>
<dbReference type="Gene3D" id="2.130.10.10">
    <property type="entry name" value="YVTN repeat-like/Quinoprotein amine dehydrogenase"/>
    <property type="match status" value="2"/>
</dbReference>
<dbReference type="InterPro" id="IPR023362">
    <property type="entry name" value="PH-BEACH_dom"/>
</dbReference>
<evidence type="ECO:0000313" key="9">
    <source>
        <dbReference type="Proteomes" id="UP000014760"/>
    </source>
</evidence>
<dbReference type="Pfam" id="PF14844">
    <property type="entry name" value="PH_BEACH"/>
    <property type="match status" value="1"/>
</dbReference>
<evidence type="ECO:0000256" key="3">
    <source>
        <dbReference type="PROSITE-ProRule" id="PRU00221"/>
    </source>
</evidence>
<evidence type="ECO:0008006" key="10">
    <source>
        <dbReference type="Google" id="ProtNLM"/>
    </source>
</evidence>
<dbReference type="EMBL" id="KB308963">
    <property type="protein sequence ID" value="ELT95907.1"/>
    <property type="molecule type" value="Genomic_DNA"/>
</dbReference>
<dbReference type="PANTHER" id="PTHR13743">
    <property type="entry name" value="BEIGE/BEACH-RELATED"/>
    <property type="match status" value="1"/>
</dbReference>
<dbReference type="GO" id="GO:0005829">
    <property type="term" value="C:cytosol"/>
    <property type="evidence" value="ECO:0007669"/>
    <property type="project" value="TreeGrafter"/>
</dbReference>
<feature type="compositionally biased region" description="Low complexity" evidence="4">
    <location>
        <begin position="444"/>
        <end position="457"/>
    </location>
</feature>
<dbReference type="Gene3D" id="2.30.29.30">
    <property type="entry name" value="Pleckstrin-homology domain (PH domain)/Phosphotyrosine-binding domain (PTB)"/>
    <property type="match status" value="1"/>
</dbReference>
<dbReference type="InterPro" id="IPR036372">
    <property type="entry name" value="BEACH_dom_sf"/>
</dbReference>
<dbReference type="AlphaFoldDB" id="R7TQS0"/>
<dbReference type="InterPro" id="IPR050865">
    <property type="entry name" value="BEACH_Domain"/>
</dbReference>
<dbReference type="SMART" id="SM00320">
    <property type="entry name" value="WD40"/>
    <property type="match status" value="5"/>
</dbReference>
<dbReference type="PROSITE" id="PS50197">
    <property type="entry name" value="BEACH"/>
    <property type="match status" value="1"/>
</dbReference>
<dbReference type="STRING" id="283909.R7TQS0"/>
<sequence length="767" mass="87426">MEHKSRLKYCAHLVLQYVDHLHGKWHFNEIRAIFSRRYLLQNIGVEIFMASRTAVMFAFPDHATAKKVTNALPRVGVGVKYGLPQTRRVSQAAPKQLFKMSNMMQKWQRREISNFDYLMYLNTVAGRTYNDLNQYPIYPWVIVNYDSTELDLSLPSNYRDLSKPIGALNPTRRAFFEQRFNSWENDQIPPFHFGTHYSTSAFTLNWLIRLEPFTTLFLNLQGGKFDHADRTFHSVSQSWKNCQRDTSDVKELIPEFYYLPDMFVNTNGYNLGTNDEKKDIQNVQLPNWAKSPEDFVRLNRMALESEFVSCQLHQWIDLIFGYKQKGPEAVRHTNVFYYLTYEGSVNLEAVTDPVMREALENQIKSFGQTPSQLLTEPHPPRSSPMHISPMMFTTVQDDVCMIMKFLSNSPVTHISANTHPAVPTPAAITITCNHNFAVNKWNHAATSSQPAPSPSFAKEQSTEQAPPQLPLSMDQLLVFGTGLQRRHLGNNFDERLKVAHSSFITTADNRFILAAGFWDKSFRVFNTETAKVSQVIYGHFDVVTCIARSECNINQDCYVVTGSKDCTVMVWHWNAKQQSVLGDNASTENPTPKATLTGHQSEVTCAVVSAELGIVVSGSRDGAMLIHSNTGDLLRSLEPPEEFRCPKLIALNREGYIIVNYDKGGLCSFGINGKTLRHVAHNDNVQCMIMSRDGQYLIMGGDNGIVEVWRTHDLTILYTYPTCDSSVRSLALSHDQRYLMAGLATGCLIVFNIDFNKWHHEYQDRYH</sequence>
<proteinExistence type="predicted"/>
<dbReference type="Gene3D" id="1.10.1540.10">
    <property type="entry name" value="BEACH domain"/>
    <property type="match status" value="1"/>
</dbReference>
<dbReference type="PROSITE" id="PS51783">
    <property type="entry name" value="PH_BEACH"/>
    <property type="match status" value="1"/>
</dbReference>
<dbReference type="InterPro" id="IPR011993">
    <property type="entry name" value="PH-like_dom_sf"/>
</dbReference>
<dbReference type="InterPro" id="IPR036322">
    <property type="entry name" value="WD40_repeat_dom_sf"/>
</dbReference>
<dbReference type="SUPFAM" id="SSF50978">
    <property type="entry name" value="WD40 repeat-like"/>
    <property type="match status" value="1"/>
</dbReference>
<dbReference type="SMART" id="SM01026">
    <property type="entry name" value="Beach"/>
    <property type="match status" value="1"/>
</dbReference>
<dbReference type="InterPro" id="IPR001680">
    <property type="entry name" value="WD40_rpt"/>
</dbReference>